<dbReference type="EMBL" id="FO203527">
    <property type="protein sequence ID" value="CCO61781.1"/>
    <property type="molecule type" value="Genomic_DNA"/>
</dbReference>
<keyword evidence="1" id="KW-1133">Transmembrane helix</keyword>
<proteinExistence type="predicted"/>
<keyword evidence="1" id="KW-0812">Transmembrane</keyword>
<accession>U4KF35</accession>
<evidence type="ECO:0000313" key="2">
    <source>
        <dbReference type="EMBL" id="CCO61781.1"/>
    </source>
</evidence>
<dbReference type="eggNOG" id="ENOG5033AXW">
    <property type="taxonomic scope" value="Bacteria"/>
</dbReference>
<gene>
    <name evidence="2" type="ORF">VIBNI_B2073</name>
</gene>
<keyword evidence="3" id="KW-1185">Reference proteome</keyword>
<dbReference type="Proteomes" id="UP000016895">
    <property type="component" value="Chromosome 2"/>
</dbReference>
<dbReference type="PATRIC" id="fig|1260221.3.peg.5628"/>
<evidence type="ECO:0008006" key="4">
    <source>
        <dbReference type="Google" id="ProtNLM"/>
    </source>
</evidence>
<dbReference type="Pfam" id="PF11391">
    <property type="entry name" value="DUF2798"/>
    <property type="match status" value="1"/>
</dbReference>
<organism evidence="2 3">
    <name type="scientific">Vibrio nigripulchritudo</name>
    <dbReference type="NCBI Taxonomy" id="28173"/>
    <lineage>
        <taxon>Bacteria</taxon>
        <taxon>Pseudomonadati</taxon>
        <taxon>Pseudomonadota</taxon>
        <taxon>Gammaproteobacteria</taxon>
        <taxon>Vibrionales</taxon>
        <taxon>Vibrionaceae</taxon>
        <taxon>Vibrio</taxon>
    </lineage>
</organism>
<dbReference type="STRING" id="28173.VIBNI_B2073"/>
<keyword evidence="1" id="KW-0472">Membrane</keyword>
<evidence type="ECO:0000313" key="3">
    <source>
        <dbReference type="Proteomes" id="UP000016895"/>
    </source>
</evidence>
<name>U4KF35_9VIBR</name>
<protein>
    <recommendedName>
        <fullName evidence="4">DUF2798 domain-containing protein</fullName>
    </recommendedName>
</protein>
<sequence length="78" mass="8695">MKHRIIFGLLMSLVLSSMMTLWVTWLNLGFSDVFFSSWIKAFLLAWPAAAAISIALGPRVQKLTTQLVAFKLHGGHHA</sequence>
<reference evidence="2 3" key="1">
    <citation type="journal article" date="2013" name="ISME J.">
        <title>Comparative genomics of pathogenic lineages of Vibrio nigripulchritudo identifies virulence-associated traits.</title>
        <authorList>
            <person name="Goudenege D."/>
            <person name="Labreuche Y."/>
            <person name="Krin E."/>
            <person name="Ansquer D."/>
            <person name="Mangenot S."/>
            <person name="Calteau A."/>
            <person name="Medigue C."/>
            <person name="Mazel D."/>
            <person name="Polz M.F."/>
            <person name="Le Roux F."/>
        </authorList>
    </citation>
    <scope>NUCLEOTIDE SEQUENCE [LARGE SCALE GENOMIC DNA]</scope>
    <source>
        <strain evidence="3">SnF1</strain>
    </source>
</reference>
<feature type="transmembrane region" description="Helical" evidence="1">
    <location>
        <begin position="7"/>
        <end position="26"/>
    </location>
</feature>
<dbReference type="InterPro" id="IPR021529">
    <property type="entry name" value="DUF2798"/>
</dbReference>
<evidence type="ECO:0000256" key="1">
    <source>
        <dbReference type="SAM" id="Phobius"/>
    </source>
</evidence>
<dbReference type="KEGG" id="vni:VIBNI_B2073"/>
<feature type="transmembrane region" description="Helical" evidence="1">
    <location>
        <begin position="38"/>
        <end position="57"/>
    </location>
</feature>
<dbReference type="RefSeq" id="WP_022562145.1">
    <property type="nucleotide sequence ID" value="NC_022543.1"/>
</dbReference>
<dbReference type="AlphaFoldDB" id="U4KF35"/>